<organism evidence="5 6">
    <name type="scientific">Kluyveromyces marxianus</name>
    <name type="common">Yeast</name>
    <name type="synonym">Candida kefyr</name>
    <dbReference type="NCBI Taxonomy" id="4911"/>
    <lineage>
        <taxon>Eukaryota</taxon>
        <taxon>Fungi</taxon>
        <taxon>Dikarya</taxon>
        <taxon>Ascomycota</taxon>
        <taxon>Saccharomycotina</taxon>
        <taxon>Saccharomycetes</taxon>
        <taxon>Saccharomycetales</taxon>
        <taxon>Saccharomycetaceae</taxon>
        <taxon>Kluyveromyces</taxon>
    </lineage>
</organism>
<feature type="region of interest" description="Disordered" evidence="1">
    <location>
        <begin position="171"/>
        <end position="198"/>
    </location>
</feature>
<dbReference type="InterPro" id="IPR029636">
    <property type="entry name" value="Csf1"/>
</dbReference>
<evidence type="ECO:0000259" key="4">
    <source>
        <dbReference type="Pfam" id="PF25038"/>
    </source>
</evidence>
<accession>A0ABX6EWJ8</accession>
<evidence type="ECO:0000313" key="6">
    <source>
        <dbReference type="Proteomes" id="UP000422736"/>
    </source>
</evidence>
<dbReference type="Pfam" id="PF25038">
    <property type="entry name" value="Csf1_C"/>
    <property type="match status" value="1"/>
</dbReference>
<feature type="domain" description="Csf1 C-terminal region" evidence="4">
    <location>
        <begin position="1792"/>
        <end position="2943"/>
    </location>
</feature>
<evidence type="ECO:0000259" key="3">
    <source>
        <dbReference type="Pfam" id="PF21678"/>
    </source>
</evidence>
<keyword evidence="2" id="KW-1133">Transmembrane helix</keyword>
<feature type="compositionally biased region" description="Low complexity" evidence="1">
    <location>
        <begin position="185"/>
        <end position="198"/>
    </location>
</feature>
<evidence type="ECO:0000256" key="2">
    <source>
        <dbReference type="SAM" id="Phobius"/>
    </source>
</evidence>
<sequence>MDSSSSFSPVSISNEKNLSIPFLVDWILTVVLCILVPFYFGRISAWILTQAVNVLLWRRHKVKITIQSIKISFLGGRIFFKNLTIVTRDSTISFLEGSFTWRYWLLHTRVRGYDSESRTGLDAINNEKLPARFLLQCSGVEIFVYNHFDAYESLLKEHFATAGDDYAYSDSNDDDKATELTEQDGSNSKTSNTSGSAASCVNDTKIGSKLPILAGVFPIQLAANRGALVLGNRNTKHVGVFSFEQAKGIFDIHTSASKLDYYRKKLSLDLTDTSFQLRTNLGYQNDNPIKTFVVEKTMDKVLQSVSSHWNKFLGIIWRGHQLQSNDQLEYLESWKGLDIYQKHKKDENDDIDVIEFQDQEYARYSKIMKADKISLNYYYDIPGVEQQENSFTANTKVDTTERQQTPGEEEEEGEEEEQNSYSLAPIPPEFGCDIVVSTAAIYYGPWSNAHMQDIIRLFSPIITRDTIPKTPSTDGKLRQYETFKVSINFSDNSILHIPTREPSKDEDFLKRFKETGDTHRAFGWLNISLKDGSELLFNIALCSKNNYIPNELFINLLEPEVKSSVNHEILFKAKSQSITADVGYPTKWNGEAEWMFQLKSFGAELFLLKDHINLISDLFQDFSSRATHEYDLFRPFVYNIDWSFTDFKLILNVNDANIINNPLDYNENCFLSLSGQSLRTTVNLPFKSIDSPYHQSTFSISSPIVILSILPPSWNTLNEFLDEKTFGECPNFTLTGSYLSHSSVDLDNVDLIEMDIRSSSTKFLSFGFVVRYLMNIKLNYFGEFNHFKTTEEYSNDLRAKEESISSSRETYSTTDDFSSIVSSVESESSGLSDEIAIDESAFLRKKNETDVWITFFVEDGTIIVPQKIYNSKSSYLLSFNSLEFDMRYTNYYMDLSLALSRINICRDDNFSFGKDIRLPQEKPSDYGIIDGLHIHGHRMFGVPPNEETYLCKWDIGVGSIKTDTTLDFLVTLFESLKKLGFSYKDMENLLIYNSKSPEDITSLSISLVGIALCVRSAVPDESINIDLKDISINSWDLVNESYSKRLDAKIKSLFIDAVNKDGEKAFSLETSVDLSCFPIKKNFKNHKFEQRKCVLVNDSPFHRCKFLLNLDDLKESSLYNDLFGSITPSICMPSLAEPLTEQTFDKIFELLLGNLSNLVTFDADDQDTRYLMEDTSSIESNYGLSRIRSNRIKDYLVNTRSNSSTQNISIHLGPINISITPEVFSILAGIIKCMPKTDIFDTMDFYEMSVLELYSEALQNDSKVMNISLVSDQITVNIRTQSKIAESDEKNNSMLISISKLSILSQTKSTAKISAELDVVTKGNSSDSTLMCDVDDLKISINKTSSNTMISQDSVATFYLSTLNTVLCTDIDMRSRLQIGTVRLSFSDDDVDMITDFTILLVSSFSNSVQKIKSSLEMKKDDKIIMLLKIAQLGQSNGIDSVPYVITKPAYITRLSKYHVRDNSSWRAITRLRFVSRNIPETDYNKIFTDFNELEKTESSEIRSRFLEVFSHWKNWDVTEIEQSALFEFIFPIPIEDNDDSSYKDAKLSFEKIHLEVNSIRQASLLVIKQLDIILRKLTLDSILDFDSIDYDKKELDVGISTGSLYVAVNEDHVRKAVLLSRKLETKQKKSLNISKSFALRINQCSLGLKNLTIVVSTTEYKASIDLNDALIIALRTTFERNSVFSVKYSSGLIAFGFSYLNQNLLRIQISSIEESFIGMETDGIYLNRLNVGEVIIDSSETTLQHLIEHSKSLKLMLNNMKGDSKQISVPGQEDGDKKTKYILKSLVELEAFELKTSLFSPFDLKFKLTTVGIISELGRKRSISANYEELLLDIFMNSYKLVRIFNSTTRIDFKDDILLNDVDVDITTLKVTLCDNRFQFDNIIQSIRNLLAQREKRPSDIKCEGTDQNISKPWSFNLNCAYMGFLIEIDKTNYVIEINEISLSYLKKPSSNIKTNKVEPNSNVWFNTQSLCFLVVHPDIPSTLSKVLDIGATFKLTEDSSKSALQVESHYTRLSLCSSTLFSILFLIREGKMLFHDFPSFFSDDNSPTTPKDPSFLQKLSINVLSYKLCLGWLFEGENRQPGIMLGYESLFMAYERPFGKLTFVDGYVSIAQGKQSNDFYITDGIPKFNRSHLSSMQLNFWFHEKNLKKDLFIRMNADSIDVSVMTDIVDVAASTVASIKEFQRKLSSINERYDSNNSNEDHRGEKFSSKVLIPSINSINCVVNYGGGTIKLFNPTDVTELDQKSSFELTSPSSEVSVSYLFDVNKEKNHWIRSYVNVESTHNILYSSCVPVLVNLQEEMEQLLGGFNTNNTSTAPNDEVATKAEFQKSHFDYNNLLKNFDVAFIIHIGKQDITLSCEPKAKIQADLGFTNFKISLFTNPSINDNSVSVSLQWSKIEINTRHVFSREISSSAGIDDVLLDVILTEKENISIYGHIMFSGTKLYMNLKQLQDISLFLDIWSPKIKKNESSRVKGLQAPKTKSKPVSESSATKIPWVYRIIFKNTSASIDMDPSLGSINFQAPSFWISSRHSIDWSHSVSFFLKDMKSNSEGRLGGSLEVGNLLFDSSVNWPIRNHKFEAPLVKVSVTVGYLSIKLGFDYHSFLIAVAHDIRFALWNERDESGLLKDLLAVSATCGSINVFLTALSSANLYDIHNTFERLRMENKKSYVQTLKESNPESSGRIRAKNSSLVEPLRLRTNLVAEIGSFRLQVFPSTLFDSEVLVLKATKMNVEATTQTEQKTKTDLTWQIHDININLARFNNDLTDDNFSTISVEEYNSIASAVDGDIILAAPSVFVGITTWQKIPDTRIELLYSSSFGDKVDIKWNLDPINFIREMWATHVRALSARRGHAEASPSKPFFEDENIAEKIKIVDLGTKYQYVPLDEPHIEMPLLKDLGNATPPIEWFGVNRKRFPGMTHQLVVVPLQKLIYVAEGRYNNILGDNLNSV</sequence>
<dbReference type="InterPro" id="IPR048636">
    <property type="entry name" value="Csf1_N"/>
</dbReference>
<feature type="compositionally biased region" description="Acidic residues" evidence="1">
    <location>
        <begin position="407"/>
        <end position="418"/>
    </location>
</feature>
<feature type="compositionally biased region" description="Polar residues" evidence="1">
    <location>
        <begin position="389"/>
        <end position="406"/>
    </location>
</feature>
<keyword evidence="2" id="KW-0472">Membrane</keyword>
<dbReference type="InterPro" id="IPR056779">
    <property type="entry name" value="Csf1_C"/>
</dbReference>
<dbReference type="PANTHER" id="PTHR32085:SF3">
    <property type="entry name" value="PROTEIN CSF1"/>
    <property type="match status" value="1"/>
</dbReference>
<gene>
    <name evidence="5" type="primary">CSF1</name>
    <name evidence="5" type="ORF">FIM1_2593</name>
</gene>
<reference evidence="5 6" key="1">
    <citation type="submission" date="2016-03" db="EMBL/GenBank/DDBJ databases">
        <title>How can Kluyveromyces marxianus grow so fast - potential evolutionary course in Saccharomyces Complex revealed by comparative genomics.</title>
        <authorList>
            <person name="Mo W."/>
            <person name="Lu W."/>
            <person name="Yang X."/>
            <person name="Qi J."/>
            <person name="Lv H."/>
        </authorList>
    </citation>
    <scope>NUCLEOTIDE SEQUENCE [LARGE SCALE GENOMIC DNA]</scope>
    <source>
        <strain evidence="5 6">FIM1</strain>
    </source>
</reference>
<dbReference type="Proteomes" id="UP000422736">
    <property type="component" value="Chromosome 4"/>
</dbReference>
<feature type="domain" description="Csf1 N-terminal" evidence="3">
    <location>
        <begin position="33"/>
        <end position="1532"/>
    </location>
</feature>
<keyword evidence="6" id="KW-1185">Reference proteome</keyword>
<feature type="transmembrane region" description="Helical" evidence="2">
    <location>
        <begin position="20"/>
        <end position="41"/>
    </location>
</feature>
<dbReference type="PANTHER" id="PTHR32085">
    <property type="entry name" value="PROTEIN CSF1"/>
    <property type="match status" value="1"/>
</dbReference>
<proteinExistence type="predicted"/>
<dbReference type="Pfam" id="PF21678">
    <property type="entry name" value="Csf1_N"/>
    <property type="match status" value="1"/>
</dbReference>
<keyword evidence="2" id="KW-0812">Transmembrane</keyword>
<reference evidence="5 6" key="2">
    <citation type="submission" date="2019-11" db="EMBL/GenBank/DDBJ databases">
        <authorList>
            <person name="Lu H."/>
        </authorList>
    </citation>
    <scope>NUCLEOTIDE SEQUENCE [LARGE SCALE GENOMIC DNA]</scope>
    <source>
        <strain evidence="5 6">FIM1</strain>
    </source>
</reference>
<dbReference type="EMBL" id="CP015057">
    <property type="protein sequence ID" value="QGN15895.1"/>
    <property type="molecule type" value="Genomic_DNA"/>
</dbReference>
<evidence type="ECO:0000313" key="5">
    <source>
        <dbReference type="EMBL" id="QGN15895.1"/>
    </source>
</evidence>
<evidence type="ECO:0000256" key="1">
    <source>
        <dbReference type="SAM" id="MobiDB-lite"/>
    </source>
</evidence>
<name>A0ABX6EWJ8_KLUMA</name>
<feature type="region of interest" description="Disordered" evidence="1">
    <location>
        <begin position="389"/>
        <end position="423"/>
    </location>
</feature>
<protein>
    <submittedName>
        <fullName evidence="5">Protein CSF1</fullName>
    </submittedName>
</protein>